<gene>
    <name evidence="1" type="ORF">PACLA_8A074262</name>
</gene>
<name>A0A7D9HCB4_PARCT</name>
<organism evidence="1 2">
    <name type="scientific">Paramuricea clavata</name>
    <name type="common">Red gorgonian</name>
    <name type="synonym">Violescent sea-whip</name>
    <dbReference type="NCBI Taxonomy" id="317549"/>
    <lineage>
        <taxon>Eukaryota</taxon>
        <taxon>Metazoa</taxon>
        <taxon>Cnidaria</taxon>
        <taxon>Anthozoa</taxon>
        <taxon>Octocorallia</taxon>
        <taxon>Malacalcyonacea</taxon>
        <taxon>Plexauridae</taxon>
        <taxon>Paramuricea</taxon>
    </lineage>
</organism>
<evidence type="ECO:0000313" key="2">
    <source>
        <dbReference type="Proteomes" id="UP001152795"/>
    </source>
</evidence>
<keyword evidence="2" id="KW-1185">Reference proteome</keyword>
<dbReference type="OrthoDB" id="6146418at2759"/>
<dbReference type="PANTHER" id="PTHR46534:SF1">
    <property type="entry name" value="IGGFC-BINDING PROTEIN N-TERMINAL DOMAIN-CONTAINING PROTEIN"/>
    <property type="match status" value="1"/>
</dbReference>
<accession>A0A7D9HCB4</accession>
<comment type="caution">
    <text evidence="1">The sequence shown here is derived from an EMBL/GenBank/DDBJ whole genome shotgun (WGS) entry which is preliminary data.</text>
</comment>
<reference evidence="1" key="1">
    <citation type="submission" date="2020-04" db="EMBL/GenBank/DDBJ databases">
        <authorList>
            <person name="Alioto T."/>
            <person name="Alioto T."/>
            <person name="Gomez Garrido J."/>
        </authorList>
    </citation>
    <scope>NUCLEOTIDE SEQUENCE</scope>
    <source>
        <strain evidence="1">A484AB</strain>
    </source>
</reference>
<dbReference type="InterPro" id="IPR035234">
    <property type="entry name" value="IgGFc-bd_N"/>
</dbReference>
<dbReference type="PANTHER" id="PTHR46534">
    <property type="entry name" value="IGGFC_BINDING DOMAIN-CONTAINING PROTEIN"/>
    <property type="match status" value="1"/>
</dbReference>
<dbReference type="EMBL" id="CACRXK020000355">
    <property type="protein sequence ID" value="CAB3981121.1"/>
    <property type="molecule type" value="Genomic_DNA"/>
</dbReference>
<dbReference type="Proteomes" id="UP001152795">
    <property type="component" value="Unassembled WGS sequence"/>
</dbReference>
<protein>
    <submittedName>
        <fullName evidence="1">Uncharacterized protein</fullName>
    </submittedName>
</protein>
<sequence length="1310" mass="146035">MEKYNARAPRGTPNHYGKHFITGFTAQNSNYRDDYIGLSILAPYDTNVTIFGTLSSKPWNYTVHIKEGESFEYKLPISLRMKKSKYRQNGIEISSTRDISVLCLNNQGYRQTGDGYLALPTNMLGLVYVAASYQPYSSSYRANIAVISAHNNNTVIVLPNKNAVIYYRGLWYDDSTSLLYITLVLDKLEVLYISGSSDLSGTIVIASKPVTVISGVDYARILGSYDFLEAFLLPVSSWGYEYILTTVGAMDKNQGDIFRIFAYENNTVVESGYWTKMLSSGAYTELILQKNLASFVKCNNPCQVVHYVRRHYIGGKYANPSMIVLPSTSQFLSYYHVVLPRGSEYHDSITIVIQNEDIEGLYMNGLKLNGLRWERINGTNYVWTVVSLSDPNTVTVYHTSSTVKFGLLVFGWNNGVSYAYSGGFGLHNYSNDGSSFLSSVPSYQSRFMSTTNNYGKHFLFGFTAPYYNNRYDYIGVSILAPYDTNVTIIGTLSRRPWNYTVHIKEGESFEYKLPISLRMDKSLYGQSGIEISSTRDISVLCLNNQGYQQAADGYLALPTNTLGLVYVVASYQPYSWQSGANFAVVSAHEDNTIIVLPNKNVVIHSRGLSYAKGASLYVTLEKHEVLYISSTSDVSGTLVASRKPVTVISGVDRARPTGSIRGGYDFFESVLSPVSLWAKYFILTTVGAMDKNQGDVFRIFAYENNTVVECAYWTKVLSSGIYAELVLGQNLASIVNCSKPCQVVQYIRGESIGGKSAAPSMIILPSVNQFLSYYRVILPYDSEYYDTINIVIENDHIEGLFMNGIKLNGLRWKRVNGTNYVWTVISLSDPTTVTIYHASSAIKFGLLVYGWNNGASYAYSGGFSLKNFSHGEEQISHMASFKSTFRDKLTNYGKKFVFGFTAQYSFSGGGHIGISLVAHFDTNVSITTHTSTNPLNFSFYMKEGDSLQYTLPLSLRMQGKQNKGIEVSSTMDISVICLDYYSSYGDGYLAQPTHALGITYIVASYQPYNSYSRADIGIVSAHDKNNVLIQPTGQSTIKYEGIWYNHGNPLQVPLDKLQSIQLTSSSDLSGTIIYASKPISLVSSVDRAISDGSGRIDRLESFLLPVTQWGKQYILTTVGATSKKQGDVFRIFAHENNTIIESAYWTKVLLSGTYVELILKEGLASFVNCNKPCQVIQYIKGEVIGGKNADTSMIVLPSIKQFLPYYRIVPSYTSNFYSSVTITIEDSYTNGLYINGLKIDNLNWIKITGTRYVWTVVSTPGTKIGTFYHSSPEVTFGLLVFGWNNDVSYAYPGGFAFEHYNTGKYSQRHC</sequence>
<proteinExistence type="predicted"/>
<dbReference type="Pfam" id="PF17517">
    <property type="entry name" value="IgGFc_binding"/>
    <property type="match status" value="3"/>
</dbReference>
<evidence type="ECO:0000313" key="1">
    <source>
        <dbReference type="EMBL" id="CAB3981121.1"/>
    </source>
</evidence>